<sequence>MTRGGAPHGRRIRVTPRRAGPAGRHRRIPSNTAGHRQIPPHRPVHRRRSRRAPAPSRAPPHPTPPTIRRVLAPRTGSEFRAPNSELRAPNSEPRAPSPELRAHARQRGRKPETRDVVTGTGSMSPASCATRTAFPMP</sequence>
<dbReference type="HOGENOM" id="CLU_1861429_0_0_4"/>
<evidence type="ECO:0000313" key="2">
    <source>
        <dbReference type="EMBL" id="ABN94852.1"/>
    </source>
</evidence>
<gene>
    <name evidence="2" type="ordered locus">BURPS1106A_A0201</name>
</gene>
<proteinExistence type="predicted"/>
<dbReference type="EMBL" id="CP000573">
    <property type="protein sequence ID" value="ABN94852.1"/>
    <property type="molecule type" value="Genomic_DNA"/>
</dbReference>
<feature type="compositionally biased region" description="Polar residues" evidence="1">
    <location>
        <begin position="119"/>
        <end position="130"/>
    </location>
</feature>
<feature type="compositionally biased region" description="Basic residues" evidence="1">
    <location>
        <begin position="38"/>
        <end position="51"/>
    </location>
</feature>
<reference evidence="3" key="1">
    <citation type="submission" date="2007-02" db="EMBL/GenBank/DDBJ databases">
        <authorList>
            <person name="DeShazer D."/>
            <person name="Woods D.E."/>
            <person name="Nierman W.C."/>
        </authorList>
    </citation>
    <scope>NUCLEOTIDE SEQUENCE [LARGE SCALE GENOMIC DNA]</scope>
    <source>
        <strain evidence="3">1106a</strain>
    </source>
</reference>
<feature type="compositionally biased region" description="Pro residues" evidence="1">
    <location>
        <begin position="56"/>
        <end position="65"/>
    </location>
</feature>
<evidence type="ECO:0000256" key="1">
    <source>
        <dbReference type="SAM" id="MobiDB-lite"/>
    </source>
</evidence>
<feature type="region of interest" description="Disordered" evidence="1">
    <location>
        <begin position="1"/>
        <end position="137"/>
    </location>
</feature>
<evidence type="ECO:0000313" key="3">
    <source>
        <dbReference type="Proteomes" id="UP000006738"/>
    </source>
</evidence>
<accession>A3P1N4</accession>
<name>A3P1N4_BURP0</name>
<organism evidence="2 3">
    <name type="scientific">Burkholderia pseudomallei (strain 1106a)</name>
    <dbReference type="NCBI Taxonomy" id="357348"/>
    <lineage>
        <taxon>Bacteria</taxon>
        <taxon>Pseudomonadati</taxon>
        <taxon>Pseudomonadota</taxon>
        <taxon>Betaproteobacteria</taxon>
        <taxon>Burkholderiales</taxon>
        <taxon>Burkholderiaceae</taxon>
        <taxon>Burkholderia</taxon>
        <taxon>pseudomallei group</taxon>
    </lineage>
</organism>
<dbReference type="Proteomes" id="UP000006738">
    <property type="component" value="Chromosome II"/>
</dbReference>
<dbReference type="KEGG" id="bpl:BURPS1106A_A0201"/>
<dbReference type="AlphaFoldDB" id="A3P1N4"/>
<protein>
    <submittedName>
        <fullName evidence="2">Uncharacterized protein</fullName>
    </submittedName>
</protein>